<feature type="region of interest" description="Disordered" evidence="1">
    <location>
        <begin position="199"/>
        <end position="219"/>
    </location>
</feature>
<comment type="caution">
    <text evidence="3">The sequence shown here is derived from an EMBL/GenBank/DDBJ whole genome shotgun (WGS) entry which is preliminary data.</text>
</comment>
<proteinExistence type="predicted"/>
<feature type="compositionally biased region" description="Basic and acidic residues" evidence="1">
    <location>
        <begin position="210"/>
        <end position="219"/>
    </location>
</feature>
<dbReference type="PANTHER" id="PTHR46354">
    <property type="entry name" value="DOG1 DOMAIN-CONTAINING PROTEIN"/>
    <property type="match status" value="1"/>
</dbReference>
<dbReference type="InterPro" id="IPR025422">
    <property type="entry name" value="TGA_domain"/>
</dbReference>
<dbReference type="GO" id="GO:0043565">
    <property type="term" value="F:sequence-specific DNA binding"/>
    <property type="evidence" value="ECO:0007669"/>
    <property type="project" value="InterPro"/>
</dbReference>
<evidence type="ECO:0000313" key="3">
    <source>
        <dbReference type="EMBL" id="KAF3439294.1"/>
    </source>
</evidence>
<reference evidence="3" key="1">
    <citation type="submission" date="2020-03" db="EMBL/GenBank/DDBJ databases">
        <title>A high-quality chromosome-level genome assembly of a woody plant with both climbing and erect habits, Rhamnella rubrinervis.</title>
        <authorList>
            <person name="Lu Z."/>
            <person name="Yang Y."/>
            <person name="Zhu X."/>
            <person name="Sun Y."/>
        </authorList>
    </citation>
    <scope>NUCLEOTIDE SEQUENCE</scope>
    <source>
        <strain evidence="3">BYM</strain>
        <tissue evidence="3">Leaf</tissue>
    </source>
</reference>
<dbReference type="Pfam" id="PF14144">
    <property type="entry name" value="DOG1"/>
    <property type="match status" value="1"/>
</dbReference>
<organism evidence="3 4">
    <name type="scientific">Rhamnella rubrinervis</name>
    <dbReference type="NCBI Taxonomy" id="2594499"/>
    <lineage>
        <taxon>Eukaryota</taxon>
        <taxon>Viridiplantae</taxon>
        <taxon>Streptophyta</taxon>
        <taxon>Embryophyta</taxon>
        <taxon>Tracheophyta</taxon>
        <taxon>Spermatophyta</taxon>
        <taxon>Magnoliopsida</taxon>
        <taxon>eudicotyledons</taxon>
        <taxon>Gunneridae</taxon>
        <taxon>Pentapetalae</taxon>
        <taxon>rosids</taxon>
        <taxon>fabids</taxon>
        <taxon>Rosales</taxon>
        <taxon>Rhamnaceae</taxon>
        <taxon>rhamnoid group</taxon>
        <taxon>Rhamneae</taxon>
        <taxon>Rhamnella</taxon>
    </lineage>
</organism>
<dbReference type="AlphaFoldDB" id="A0A8K0E4G1"/>
<gene>
    <name evidence="3" type="ORF">FNV43_RR17570</name>
</gene>
<dbReference type="InterPro" id="IPR051886">
    <property type="entry name" value="Seed_Dev/Stress_Resp_Reg"/>
</dbReference>
<evidence type="ECO:0000313" key="4">
    <source>
        <dbReference type="Proteomes" id="UP000796880"/>
    </source>
</evidence>
<feature type="domain" description="DOG1" evidence="2">
    <location>
        <begin position="25"/>
        <end position="278"/>
    </location>
</feature>
<dbReference type="PANTHER" id="PTHR46354:SF4">
    <property type="entry name" value="PROTEIN DOG1-LIKE 3"/>
    <property type="match status" value="1"/>
</dbReference>
<evidence type="ECO:0000256" key="1">
    <source>
        <dbReference type="SAM" id="MobiDB-lite"/>
    </source>
</evidence>
<protein>
    <recommendedName>
        <fullName evidence="2">DOG1 domain-containing protein</fullName>
    </recommendedName>
</protein>
<dbReference type="GO" id="GO:0006351">
    <property type="term" value="P:DNA-templated transcription"/>
    <property type="evidence" value="ECO:0007669"/>
    <property type="project" value="InterPro"/>
</dbReference>
<dbReference type="Proteomes" id="UP000796880">
    <property type="component" value="Unassembled WGS sequence"/>
</dbReference>
<dbReference type="PROSITE" id="PS51806">
    <property type="entry name" value="DOG1"/>
    <property type="match status" value="1"/>
</dbReference>
<keyword evidence="4" id="KW-1185">Reference proteome</keyword>
<name>A0A8K0E4G1_9ROSA</name>
<evidence type="ECO:0000259" key="2">
    <source>
        <dbReference type="PROSITE" id="PS51806"/>
    </source>
</evidence>
<accession>A0A8K0E4G1</accession>
<dbReference type="EMBL" id="VOIH02000008">
    <property type="protein sequence ID" value="KAF3439294.1"/>
    <property type="molecule type" value="Genomic_DNA"/>
</dbReference>
<dbReference type="OrthoDB" id="542841at2759"/>
<sequence>MSAISSTSSTYLSSPIGDIDNTTEQKNFQVFFEFWLVEQDKDLQDLISVAKDHQRVADDTDDAVLGSLIERVVQRYENYYRAKSMWAKRDVLRMLSPSWLSSLEDAFLWIGGWRPSMAFHLLYSKSGLQLEDRLGDLIRGMVTGDLADLSPEQMTRVDTLQRRTIWEEKEITEKMAKHQESLADSSMVELSHVVSEFMRSGDEDGGNGAHSDRERVESTLAPKEEGLKVLLQRADDLRLKTLKDIVGVLTPIQAVHFLIAAAELHLRLHEWGKRTEAPSHGDHN</sequence>